<reference evidence="3 4" key="1">
    <citation type="submission" date="2018-09" db="EMBL/GenBank/DDBJ databases">
        <title>Genome sequencing of Nocardioides immobilis CCTCC AB 2017083 for comparison to Nocardioides silvaticus.</title>
        <authorList>
            <person name="Li C."/>
            <person name="Wang G."/>
        </authorList>
    </citation>
    <scope>NUCLEOTIDE SEQUENCE [LARGE SCALE GENOMIC DNA]</scope>
    <source>
        <strain evidence="3 4">CCTCC AB 2017083</strain>
    </source>
</reference>
<gene>
    <name evidence="3" type="ORF">D0Z08_14160</name>
</gene>
<keyword evidence="4" id="KW-1185">Reference proteome</keyword>
<sequence length="305" mass="31558">MRMAPRTVSDEEGLDAAATAGDPGAVPPVSKTGKTADLSLVPTGAETPSTQGFAYPFPFTRTAVSPVSDYNHSARRVNGKIFFVQNGGNFVCSGTVVVSTNRNEVWTAGHCLSDGTQTFNSSTIFVPAYNGNSSTPAPFGQWTATQLVVASEWHNSGNLKRDLGAFNVAPINGIQIQNRVGAAGFAWNQSRNQQFTDLAYPAGAPFNGTSMQLCMAAYGAADTAIGGSGPAPTGIGCDMTGGSSGGSWQIGWGGSSGASPGLINGHNDYKYTSSQPLAMYSPYFDTLANTVRCAIQPRGSTGCPA</sequence>
<protein>
    <recommendedName>
        <fullName evidence="5">Peptidase S1 domain-containing protein</fullName>
    </recommendedName>
</protein>
<dbReference type="SUPFAM" id="SSF50494">
    <property type="entry name" value="Trypsin-like serine proteases"/>
    <property type="match status" value="1"/>
</dbReference>
<comment type="caution">
    <text evidence="3">The sequence shown here is derived from an EMBL/GenBank/DDBJ whole genome shotgun (WGS) entry which is preliminary data.</text>
</comment>
<dbReference type="Proteomes" id="UP000283644">
    <property type="component" value="Unassembled WGS sequence"/>
</dbReference>
<dbReference type="PANTHER" id="PTHR15462">
    <property type="entry name" value="SERINE PROTEASE"/>
    <property type="match status" value="1"/>
</dbReference>
<dbReference type="EMBL" id="QXGH01000017">
    <property type="protein sequence ID" value="RHW26471.1"/>
    <property type="molecule type" value="Genomic_DNA"/>
</dbReference>
<dbReference type="InterPro" id="IPR050966">
    <property type="entry name" value="Glutamyl_endopeptidase"/>
</dbReference>
<dbReference type="PANTHER" id="PTHR15462:SF19">
    <property type="entry name" value="PEPTIDASE S1 DOMAIN-CONTAINING PROTEIN"/>
    <property type="match status" value="1"/>
</dbReference>
<dbReference type="InterPro" id="IPR043504">
    <property type="entry name" value="Peptidase_S1_PA_chymotrypsin"/>
</dbReference>
<evidence type="ECO:0000313" key="3">
    <source>
        <dbReference type="EMBL" id="RHW26471.1"/>
    </source>
</evidence>
<evidence type="ECO:0008006" key="5">
    <source>
        <dbReference type="Google" id="ProtNLM"/>
    </source>
</evidence>
<organism evidence="3 4">
    <name type="scientific">Nocardioides immobilis</name>
    <dbReference type="NCBI Taxonomy" id="2049295"/>
    <lineage>
        <taxon>Bacteria</taxon>
        <taxon>Bacillati</taxon>
        <taxon>Actinomycetota</taxon>
        <taxon>Actinomycetes</taxon>
        <taxon>Propionibacteriales</taxon>
        <taxon>Nocardioidaceae</taxon>
        <taxon>Nocardioides</taxon>
    </lineage>
</organism>
<evidence type="ECO:0000256" key="2">
    <source>
        <dbReference type="SAM" id="MobiDB-lite"/>
    </source>
</evidence>
<dbReference type="InterPro" id="IPR009003">
    <property type="entry name" value="Peptidase_S1_PA"/>
</dbReference>
<evidence type="ECO:0000313" key="4">
    <source>
        <dbReference type="Proteomes" id="UP000283644"/>
    </source>
</evidence>
<evidence type="ECO:0000256" key="1">
    <source>
        <dbReference type="ARBA" id="ARBA00022729"/>
    </source>
</evidence>
<proteinExistence type="predicted"/>
<dbReference type="AlphaFoldDB" id="A0A417Y1L6"/>
<accession>A0A417Y1L6</accession>
<dbReference type="Gene3D" id="2.40.10.10">
    <property type="entry name" value="Trypsin-like serine proteases"/>
    <property type="match status" value="2"/>
</dbReference>
<keyword evidence="1" id="KW-0732">Signal</keyword>
<feature type="region of interest" description="Disordered" evidence="2">
    <location>
        <begin position="1"/>
        <end position="34"/>
    </location>
</feature>
<name>A0A417Y1L6_9ACTN</name>